<evidence type="ECO:0000313" key="5">
    <source>
        <dbReference type="EMBL" id="AMB99476.1"/>
    </source>
</evidence>
<dbReference type="InterPro" id="IPR011006">
    <property type="entry name" value="CheY-like_superfamily"/>
</dbReference>
<protein>
    <submittedName>
        <fullName evidence="5">Uncharacterized protein</fullName>
    </submittedName>
</protein>
<keyword evidence="3" id="KW-0010">Activator</keyword>
<dbReference type="InterPro" id="IPR001789">
    <property type="entry name" value="Sig_transdc_resp-reg_receiver"/>
</dbReference>
<evidence type="ECO:0000256" key="3">
    <source>
        <dbReference type="ARBA" id="ARBA00023159"/>
    </source>
</evidence>
<dbReference type="STRING" id="128944.AWM75_05465"/>
<reference evidence="6" key="2">
    <citation type="submission" date="2016-01" db="EMBL/GenBank/DDBJ databases">
        <title>Six Aerococcus type strain genome sequencing and assembly using PacBio and Illumina Hiseq.</title>
        <authorList>
            <person name="Carkaci D."/>
            <person name="Dargis R."/>
            <person name="Nielsen X.C."/>
            <person name="Skovgaard O."/>
            <person name="Fuursted K."/>
            <person name="Christensen J.J."/>
        </authorList>
    </citation>
    <scope>NUCLEOTIDE SEQUENCE [LARGE SCALE GENOMIC DNA]</scope>
    <source>
        <strain evidence="6">CCUG42038B</strain>
    </source>
</reference>
<dbReference type="InterPro" id="IPR046947">
    <property type="entry name" value="LytR-like"/>
</dbReference>
<dbReference type="PROSITE" id="PS50930">
    <property type="entry name" value="HTH_LYTTR"/>
    <property type="match status" value="1"/>
</dbReference>
<comment type="function">
    <text evidence="4">Required for high-level post-exponential phase expression of a series of secreted proteins.</text>
</comment>
<proteinExistence type="predicted"/>
<dbReference type="SUPFAM" id="SSF52172">
    <property type="entry name" value="CheY-like"/>
    <property type="match status" value="1"/>
</dbReference>
<dbReference type="OrthoDB" id="9809318at2"/>
<dbReference type="EMBL" id="CP014163">
    <property type="protein sequence ID" value="AMB99476.1"/>
    <property type="molecule type" value="Genomic_DNA"/>
</dbReference>
<gene>
    <name evidence="5" type="ORF">AWM75_05465</name>
</gene>
<dbReference type="RefSeq" id="WP_067979287.1">
    <property type="nucleotide sequence ID" value="NZ_CP014163.1"/>
</dbReference>
<reference evidence="5 6" key="1">
    <citation type="journal article" date="2016" name="Genome Announc.">
        <title>Complete Genome Sequences of Aerococcus christensenii CCUG 28831T, Aerococcus sanguinicola CCUG 43001T, Aerococcus urinae CCUG 36881T, Aerococcus urinaeequi CCUG 28094T, Aerococcus urinaehominis CCUG 42038 BT, and Aerococcus viridans CCUG 4311T.</title>
        <authorList>
            <person name="Carkaci D."/>
            <person name="Dargis R."/>
            <person name="Nielsen X.C."/>
            <person name="Skovgaard O."/>
            <person name="Fuursted K."/>
            <person name="Christensen J.J."/>
        </authorList>
    </citation>
    <scope>NUCLEOTIDE SEQUENCE [LARGE SCALE GENOMIC DNA]</scope>
    <source>
        <strain evidence="5 6">CCUG42038B</strain>
    </source>
</reference>
<keyword evidence="6" id="KW-1185">Reference proteome</keyword>
<evidence type="ECO:0000256" key="1">
    <source>
        <dbReference type="ARBA" id="ARBA00022490"/>
    </source>
</evidence>
<sequence length="249" mass="28952">MFDIIICEDNDFQRDRIQKMVENYLLMADIPAKLDMVSQDSYQVLAQAMEKGKDHNCLYFLDIELGDQMNGLELARQLRERQPLCKIAFVTAFENYLPFTMKYHLEAMDYIMKDQADDAMRQQVIACLNSAAERFIESASSFEPFVVAIGTHTRLFASPEINYFETLPAHRIRLVGTSDQIDFYDTLANIEENYPQFIRTHRSYLANIENIKLIDHKEKLVLFQNGDKIPLSRNRVKAVVKALTDYQKS</sequence>
<name>A0A120IAX8_9LACT</name>
<accession>A0A120IAX8</accession>
<dbReference type="InterPro" id="IPR007492">
    <property type="entry name" value="LytTR_DNA-bd_dom"/>
</dbReference>
<dbReference type="Pfam" id="PF04397">
    <property type="entry name" value="LytTR"/>
    <property type="match status" value="1"/>
</dbReference>
<organism evidence="5 6">
    <name type="scientific">Aerococcus urinaehominis</name>
    <dbReference type="NCBI Taxonomy" id="128944"/>
    <lineage>
        <taxon>Bacteria</taxon>
        <taxon>Bacillati</taxon>
        <taxon>Bacillota</taxon>
        <taxon>Bacilli</taxon>
        <taxon>Lactobacillales</taxon>
        <taxon>Aerococcaceae</taxon>
        <taxon>Aerococcus</taxon>
    </lineage>
</organism>
<dbReference type="GO" id="GO:0000156">
    <property type="term" value="F:phosphorelay response regulator activity"/>
    <property type="evidence" value="ECO:0007669"/>
    <property type="project" value="InterPro"/>
</dbReference>
<evidence type="ECO:0000256" key="2">
    <source>
        <dbReference type="ARBA" id="ARBA00023012"/>
    </source>
</evidence>
<evidence type="ECO:0000313" key="6">
    <source>
        <dbReference type="Proteomes" id="UP000062260"/>
    </source>
</evidence>
<dbReference type="Gene3D" id="3.40.50.2300">
    <property type="match status" value="1"/>
</dbReference>
<dbReference type="AlphaFoldDB" id="A0A120IAX8"/>
<dbReference type="GO" id="GO:0003677">
    <property type="term" value="F:DNA binding"/>
    <property type="evidence" value="ECO:0007669"/>
    <property type="project" value="InterPro"/>
</dbReference>
<dbReference type="PANTHER" id="PTHR37299">
    <property type="entry name" value="TRANSCRIPTIONAL REGULATOR-RELATED"/>
    <property type="match status" value="1"/>
</dbReference>
<dbReference type="Gene3D" id="2.40.50.1020">
    <property type="entry name" value="LytTr DNA-binding domain"/>
    <property type="match status" value="1"/>
</dbReference>
<dbReference type="KEGG" id="auh:AWM75_05465"/>
<keyword evidence="1" id="KW-0963">Cytoplasm</keyword>
<dbReference type="SMART" id="SM00448">
    <property type="entry name" value="REC"/>
    <property type="match status" value="1"/>
</dbReference>
<evidence type="ECO:0000256" key="4">
    <source>
        <dbReference type="ARBA" id="ARBA00037164"/>
    </source>
</evidence>
<dbReference type="Proteomes" id="UP000062260">
    <property type="component" value="Chromosome"/>
</dbReference>
<dbReference type="Pfam" id="PF00072">
    <property type="entry name" value="Response_reg"/>
    <property type="match status" value="1"/>
</dbReference>
<dbReference type="PANTHER" id="PTHR37299:SF3">
    <property type="entry name" value="STAGE 0 SPORULATION PROTEIN A HOMOLOG"/>
    <property type="match status" value="1"/>
</dbReference>
<keyword evidence="2" id="KW-0902">Two-component regulatory system</keyword>
<dbReference type="SMART" id="SM00850">
    <property type="entry name" value="LytTR"/>
    <property type="match status" value="1"/>
</dbReference>
<dbReference type="PROSITE" id="PS50110">
    <property type="entry name" value="RESPONSE_REGULATORY"/>
    <property type="match status" value="1"/>
</dbReference>